<sequence>MAGEIEKEQVPRFGFSGDVVELVLDIGISLARAKARILASLIPQRLDLARRCYWSDVAGILLNEMYLRTGAIQDLDMAIRYARSAMPDRVLPPSQRASSATTFPQNGQYRDENAENQNNLACYLGHRYLRLGARDDIDEAISLAHQAVKNTPQDSEFLAGRMNNLATLLGDRYSAMGNAEDSDHAVRWARESVEASSSNDGDALPVRLNNLSALLGEERRGNSHRVLSRTDEAISCLVRALETAPESNCHTGTLLYNLARLHQVKFRDFHDEKNLERARQCFFAALTQKWAFMNTRILAGRVFLSLPGIIHEADRAMVAVRTCARLVSASMKYSLKTKDKQRVLSQALGIGSDSAAVALHVGMGAFYAMALLETGRAVLSNSLLNLRIDISSLSESDPQLTKDFSRTRGLLDGSRDPLGSSRILENLQYPVDSQLSRRAYERTLISSIEELRGHPMFHRILGHPTEAEMLDVAKHGPVVAVNATAHRCDALIIQPDGISSLELPSLTLHSIRAHRRDTQSVETLGWLWETIVSPVLDRLGYDAPPAGGQALPHTWWIPTGPLVGFPLHAAGYHLRRNSETAMDRVISSYTLSVNALIRIRQQRQHHGSAVGKPEKAIIVSAPSPPGHQFLRHARDETVAVGQACESIGVSQVQSAFNPFDTLDALKSCSIFHFAGHGRTDKQDPLGGSLIFDDGDELSVDQLLETTLNSNPPFLAYLSACGTGRIENEGATDEIHLASAFQLSGFRHIIATLWEVDDELCVTMAKRFYEALGREPLTDVSVRVALHEAVKALRDQWVQAEVDAGGGQIRGDRNPMLVQESSRSKALWVPYVHFGA</sequence>
<keyword evidence="4" id="KW-1185">Reference proteome</keyword>
<dbReference type="AlphaFoldDB" id="A0AAN6V0C6"/>
<proteinExistence type="predicted"/>
<dbReference type="InterPro" id="IPR024983">
    <property type="entry name" value="CHAT_dom"/>
</dbReference>
<dbReference type="GeneID" id="87820854"/>
<reference evidence="3" key="2">
    <citation type="submission" date="2023-05" db="EMBL/GenBank/DDBJ databases">
        <authorList>
            <consortium name="Lawrence Berkeley National Laboratory"/>
            <person name="Steindorff A."/>
            <person name="Hensen N."/>
            <person name="Bonometti L."/>
            <person name="Westerberg I."/>
            <person name="Brannstrom I.O."/>
            <person name="Guillou S."/>
            <person name="Cros-Aarteil S."/>
            <person name="Calhoun S."/>
            <person name="Haridas S."/>
            <person name="Kuo A."/>
            <person name="Mondo S."/>
            <person name="Pangilinan J."/>
            <person name="Riley R."/>
            <person name="Labutti K."/>
            <person name="Andreopoulos B."/>
            <person name="Lipzen A."/>
            <person name="Chen C."/>
            <person name="Yanf M."/>
            <person name="Daum C."/>
            <person name="Ng V."/>
            <person name="Clum A."/>
            <person name="Ohm R."/>
            <person name="Martin F."/>
            <person name="Silar P."/>
            <person name="Natvig D."/>
            <person name="Lalanne C."/>
            <person name="Gautier V."/>
            <person name="Ament-Velasquez S.L."/>
            <person name="Kruys A."/>
            <person name="Hutchinson M.I."/>
            <person name="Powell A.J."/>
            <person name="Barry K."/>
            <person name="Miller A.N."/>
            <person name="Grigoriev I.V."/>
            <person name="Debuchy R."/>
            <person name="Gladieux P."/>
            <person name="Thoren M.H."/>
            <person name="Johannesson H."/>
        </authorList>
    </citation>
    <scope>NUCLEOTIDE SEQUENCE</scope>
    <source>
        <strain evidence="3">CBS 141.50</strain>
    </source>
</reference>
<dbReference type="Gene3D" id="1.25.40.10">
    <property type="entry name" value="Tetratricopeptide repeat domain"/>
    <property type="match status" value="1"/>
</dbReference>
<name>A0AAN6V0C6_9PEZI</name>
<dbReference type="Proteomes" id="UP001302676">
    <property type="component" value="Unassembled WGS sequence"/>
</dbReference>
<evidence type="ECO:0000259" key="2">
    <source>
        <dbReference type="Pfam" id="PF12770"/>
    </source>
</evidence>
<feature type="domain" description="CHAT" evidence="2">
    <location>
        <begin position="522"/>
        <end position="834"/>
    </location>
</feature>
<dbReference type="RefSeq" id="XP_062635560.1">
    <property type="nucleotide sequence ID" value="XM_062784241.1"/>
</dbReference>
<dbReference type="SUPFAM" id="SSF81901">
    <property type="entry name" value="HCP-like"/>
    <property type="match status" value="1"/>
</dbReference>
<dbReference type="InterPro" id="IPR011990">
    <property type="entry name" value="TPR-like_helical_dom_sf"/>
</dbReference>
<feature type="compositionally biased region" description="Polar residues" evidence="1">
    <location>
        <begin position="95"/>
        <end position="108"/>
    </location>
</feature>
<reference evidence="3" key="1">
    <citation type="journal article" date="2023" name="Mol. Phylogenet. Evol.">
        <title>Genome-scale phylogeny and comparative genomics of the fungal order Sordariales.</title>
        <authorList>
            <person name="Hensen N."/>
            <person name="Bonometti L."/>
            <person name="Westerberg I."/>
            <person name="Brannstrom I.O."/>
            <person name="Guillou S."/>
            <person name="Cros-Aarteil S."/>
            <person name="Calhoun S."/>
            <person name="Haridas S."/>
            <person name="Kuo A."/>
            <person name="Mondo S."/>
            <person name="Pangilinan J."/>
            <person name="Riley R."/>
            <person name="LaButti K."/>
            <person name="Andreopoulos B."/>
            <person name="Lipzen A."/>
            <person name="Chen C."/>
            <person name="Yan M."/>
            <person name="Daum C."/>
            <person name="Ng V."/>
            <person name="Clum A."/>
            <person name="Steindorff A."/>
            <person name="Ohm R.A."/>
            <person name="Martin F."/>
            <person name="Silar P."/>
            <person name="Natvig D.O."/>
            <person name="Lalanne C."/>
            <person name="Gautier V."/>
            <person name="Ament-Velasquez S.L."/>
            <person name="Kruys A."/>
            <person name="Hutchinson M.I."/>
            <person name="Powell A.J."/>
            <person name="Barry K."/>
            <person name="Miller A.N."/>
            <person name="Grigoriev I.V."/>
            <person name="Debuchy R."/>
            <person name="Gladieux P."/>
            <person name="Hiltunen Thoren M."/>
            <person name="Johannesson H."/>
        </authorList>
    </citation>
    <scope>NUCLEOTIDE SEQUENCE</scope>
    <source>
        <strain evidence="3">CBS 141.50</strain>
    </source>
</reference>
<comment type="caution">
    <text evidence="3">The sequence shown here is derived from an EMBL/GenBank/DDBJ whole genome shotgun (WGS) entry which is preliminary data.</text>
</comment>
<gene>
    <name evidence="3" type="ORF">C8A04DRAFT_38444</name>
</gene>
<evidence type="ECO:0000313" key="4">
    <source>
        <dbReference type="Proteomes" id="UP001302676"/>
    </source>
</evidence>
<organism evidence="3 4">
    <name type="scientific">Dichotomopilus funicola</name>
    <dbReference type="NCBI Taxonomy" id="1934379"/>
    <lineage>
        <taxon>Eukaryota</taxon>
        <taxon>Fungi</taxon>
        <taxon>Dikarya</taxon>
        <taxon>Ascomycota</taxon>
        <taxon>Pezizomycotina</taxon>
        <taxon>Sordariomycetes</taxon>
        <taxon>Sordariomycetidae</taxon>
        <taxon>Sordariales</taxon>
        <taxon>Chaetomiaceae</taxon>
        <taxon>Dichotomopilus</taxon>
    </lineage>
</organism>
<dbReference type="Pfam" id="PF12770">
    <property type="entry name" value="CHAT"/>
    <property type="match status" value="1"/>
</dbReference>
<dbReference type="EMBL" id="MU853600">
    <property type="protein sequence ID" value="KAK4142189.1"/>
    <property type="molecule type" value="Genomic_DNA"/>
</dbReference>
<feature type="region of interest" description="Disordered" evidence="1">
    <location>
        <begin position="90"/>
        <end position="111"/>
    </location>
</feature>
<evidence type="ECO:0000256" key="1">
    <source>
        <dbReference type="SAM" id="MobiDB-lite"/>
    </source>
</evidence>
<accession>A0AAN6V0C6</accession>
<evidence type="ECO:0000313" key="3">
    <source>
        <dbReference type="EMBL" id="KAK4142189.1"/>
    </source>
</evidence>
<protein>
    <submittedName>
        <fullName evidence="3">CHAT domain-containing protein</fullName>
    </submittedName>
</protein>